<dbReference type="AlphaFoldDB" id="A0AAD3NX02"/>
<organism evidence="2 3">
    <name type="scientific">Paracoccus kondratievae</name>
    <dbReference type="NCBI Taxonomy" id="135740"/>
    <lineage>
        <taxon>Bacteria</taxon>
        <taxon>Pseudomonadati</taxon>
        <taxon>Pseudomonadota</taxon>
        <taxon>Alphaproteobacteria</taxon>
        <taxon>Rhodobacterales</taxon>
        <taxon>Paracoccaceae</taxon>
        <taxon>Paracoccus</taxon>
    </lineage>
</organism>
<evidence type="ECO:0000313" key="3">
    <source>
        <dbReference type="Proteomes" id="UP001143349"/>
    </source>
</evidence>
<comment type="caution">
    <text evidence="2">The sequence shown here is derived from an EMBL/GenBank/DDBJ whole genome shotgun (WGS) entry which is preliminary data.</text>
</comment>
<protein>
    <recommendedName>
        <fullName evidence="4">ParB/Sulfiredoxin domain-containing protein</fullName>
    </recommendedName>
</protein>
<feature type="region of interest" description="Disordered" evidence="1">
    <location>
        <begin position="284"/>
        <end position="303"/>
    </location>
</feature>
<evidence type="ECO:0008006" key="4">
    <source>
        <dbReference type="Google" id="ProtNLM"/>
    </source>
</evidence>
<dbReference type="EMBL" id="BSFH01000017">
    <property type="protein sequence ID" value="GLK63442.1"/>
    <property type="molecule type" value="Genomic_DNA"/>
</dbReference>
<evidence type="ECO:0000256" key="1">
    <source>
        <dbReference type="SAM" id="MobiDB-lite"/>
    </source>
</evidence>
<proteinExistence type="predicted"/>
<name>A0AAD3NX02_9RHOB</name>
<gene>
    <name evidence="2" type="ORF">GCM10017635_09120</name>
</gene>
<reference evidence="2" key="2">
    <citation type="submission" date="2023-01" db="EMBL/GenBank/DDBJ databases">
        <authorList>
            <person name="Sun Q."/>
            <person name="Evtushenko L."/>
        </authorList>
    </citation>
    <scope>NUCLEOTIDE SEQUENCE</scope>
    <source>
        <strain evidence="2">VKM B-2222</strain>
    </source>
</reference>
<dbReference type="RefSeq" id="WP_271179280.1">
    <property type="nucleotide sequence ID" value="NZ_BSFH01000017.1"/>
</dbReference>
<evidence type="ECO:0000313" key="2">
    <source>
        <dbReference type="EMBL" id="GLK63442.1"/>
    </source>
</evidence>
<sequence>MNKANPTGSVKVTVRLDQLFLSMSNPRHKAVDGEPEAIERLCRTENIDVLARDIALHGTNPAERLILFPVDETEELGDDTSYYVAEGNRRVCALKLLNDPDLAPANIRDSITASAAGWVSPAELDAVVIRDEADRNLWLMRIHDGEQGGRGRKSWDAEQKTRFFGGNRNVLAQSLLDYAERKGMLSSEDRKGRISHFSRLLSNALVKDALGIEGSSSSGDPMRNRPKDDFDRVLRALLDEAGTKSLGSQVRKTEINEYARNVLQKIEGVSGERIEAEPLVPVTVEKEDSPATPKGKPAKPKGAVNIKHDDEIASLLQSIGAAKLTSLYYSICTINAAHHTPLLAIGAWSFFECLSGSLGRKDLVPFKDFYQKSKLESLGVGTGKELNGPLKALERIADAGNITKHHKIAANFHAPQLINDMETLRPVILATLREIVKNG</sequence>
<feature type="compositionally biased region" description="Low complexity" evidence="1">
    <location>
        <begin position="290"/>
        <end position="303"/>
    </location>
</feature>
<keyword evidence="3" id="KW-1185">Reference proteome</keyword>
<accession>A0AAD3NX02</accession>
<dbReference type="Proteomes" id="UP001143349">
    <property type="component" value="Unassembled WGS sequence"/>
</dbReference>
<reference evidence="2" key="1">
    <citation type="journal article" date="2014" name="Int. J. Syst. Evol. Microbiol.">
        <title>Complete genome sequence of Corynebacterium casei LMG S-19264T (=DSM 44701T), isolated from a smear-ripened cheese.</title>
        <authorList>
            <consortium name="US DOE Joint Genome Institute (JGI-PGF)"/>
            <person name="Walter F."/>
            <person name="Albersmeier A."/>
            <person name="Kalinowski J."/>
            <person name="Ruckert C."/>
        </authorList>
    </citation>
    <scope>NUCLEOTIDE SEQUENCE</scope>
    <source>
        <strain evidence="2">VKM B-2222</strain>
    </source>
</reference>